<evidence type="ECO:0000313" key="2">
    <source>
        <dbReference type="EMBL" id="KAK4415795.1"/>
    </source>
</evidence>
<feature type="compositionally biased region" description="Basic residues" evidence="1">
    <location>
        <begin position="58"/>
        <end position="81"/>
    </location>
</feature>
<feature type="region of interest" description="Disordered" evidence="1">
    <location>
        <begin position="46"/>
        <end position="83"/>
    </location>
</feature>
<keyword evidence="3" id="KW-1185">Reference proteome</keyword>
<accession>A0AAE1XPP9</accession>
<name>A0AAE1XPP9_9LAMI</name>
<protein>
    <submittedName>
        <fullName evidence="2">Uncharacterized protein</fullName>
    </submittedName>
</protein>
<evidence type="ECO:0000256" key="1">
    <source>
        <dbReference type="SAM" id="MobiDB-lite"/>
    </source>
</evidence>
<dbReference type="AlphaFoldDB" id="A0AAE1XPP9"/>
<dbReference type="Proteomes" id="UP001293254">
    <property type="component" value="Unassembled WGS sequence"/>
</dbReference>
<reference evidence="2" key="2">
    <citation type="journal article" date="2024" name="Plant">
        <title>Genomic evolution and insights into agronomic trait innovations of Sesamum species.</title>
        <authorList>
            <person name="Miao H."/>
            <person name="Wang L."/>
            <person name="Qu L."/>
            <person name="Liu H."/>
            <person name="Sun Y."/>
            <person name="Le M."/>
            <person name="Wang Q."/>
            <person name="Wei S."/>
            <person name="Zheng Y."/>
            <person name="Lin W."/>
            <person name="Duan Y."/>
            <person name="Cao H."/>
            <person name="Xiong S."/>
            <person name="Wang X."/>
            <person name="Wei L."/>
            <person name="Li C."/>
            <person name="Ma Q."/>
            <person name="Ju M."/>
            <person name="Zhao R."/>
            <person name="Li G."/>
            <person name="Mu C."/>
            <person name="Tian Q."/>
            <person name="Mei H."/>
            <person name="Zhang T."/>
            <person name="Gao T."/>
            <person name="Zhang H."/>
        </authorList>
    </citation>
    <scope>NUCLEOTIDE SEQUENCE</scope>
    <source>
        <strain evidence="2">3651</strain>
    </source>
</reference>
<sequence length="310" mass="34906">MVTPELIPEPIEVKRRTNSPPPPLMSLVQAMPMSVWGGGASRLNRLLKVQMRSPPGSKKQKRKHKHKSKDSRSSKSSKNKSRSIDIAKKKAIVDADELEGFKLLKAMEAISDRSYALRTHAGEDLWELFKAILCDRDQALLSKQLHTKVKEHFAHSMMQACALGHNLSLKCSIFREEKKVLVVESATLKSEMEALKAQIAKAKASKRFDHGLTEGRARYLASDDHKALLATTRVDAARDFLKSAAFGITLEIKTAHFTIDSFELCRSQIKTLGGFVEHFDQNRLDPPWIPSFKFQMWANILLPSPTSLMF</sequence>
<gene>
    <name evidence="2" type="ORF">Salat_2686900</name>
</gene>
<proteinExistence type="predicted"/>
<dbReference type="EMBL" id="JACGWO010000011">
    <property type="protein sequence ID" value="KAK4415795.1"/>
    <property type="molecule type" value="Genomic_DNA"/>
</dbReference>
<feature type="region of interest" description="Disordered" evidence="1">
    <location>
        <begin position="1"/>
        <end position="24"/>
    </location>
</feature>
<organism evidence="2 3">
    <name type="scientific">Sesamum alatum</name>
    <dbReference type="NCBI Taxonomy" id="300844"/>
    <lineage>
        <taxon>Eukaryota</taxon>
        <taxon>Viridiplantae</taxon>
        <taxon>Streptophyta</taxon>
        <taxon>Embryophyta</taxon>
        <taxon>Tracheophyta</taxon>
        <taxon>Spermatophyta</taxon>
        <taxon>Magnoliopsida</taxon>
        <taxon>eudicotyledons</taxon>
        <taxon>Gunneridae</taxon>
        <taxon>Pentapetalae</taxon>
        <taxon>asterids</taxon>
        <taxon>lamiids</taxon>
        <taxon>Lamiales</taxon>
        <taxon>Pedaliaceae</taxon>
        <taxon>Sesamum</taxon>
    </lineage>
</organism>
<reference evidence="2" key="1">
    <citation type="submission" date="2020-06" db="EMBL/GenBank/DDBJ databases">
        <authorList>
            <person name="Li T."/>
            <person name="Hu X."/>
            <person name="Zhang T."/>
            <person name="Song X."/>
            <person name="Zhang H."/>
            <person name="Dai N."/>
            <person name="Sheng W."/>
            <person name="Hou X."/>
            <person name="Wei L."/>
        </authorList>
    </citation>
    <scope>NUCLEOTIDE SEQUENCE</scope>
    <source>
        <strain evidence="2">3651</strain>
        <tissue evidence="2">Leaf</tissue>
    </source>
</reference>
<comment type="caution">
    <text evidence="2">The sequence shown here is derived from an EMBL/GenBank/DDBJ whole genome shotgun (WGS) entry which is preliminary data.</text>
</comment>
<evidence type="ECO:0000313" key="3">
    <source>
        <dbReference type="Proteomes" id="UP001293254"/>
    </source>
</evidence>